<protein>
    <submittedName>
        <fullName evidence="1">Uncharacterized protein</fullName>
    </submittedName>
</protein>
<organism evidence="1">
    <name type="scientific">marine sediment metagenome</name>
    <dbReference type="NCBI Taxonomy" id="412755"/>
    <lineage>
        <taxon>unclassified sequences</taxon>
        <taxon>metagenomes</taxon>
        <taxon>ecological metagenomes</taxon>
    </lineage>
</organism>
<gene>
    <name evidence="1" type="ORF">LCGC14_2189630</name>
</gene>
<comment type="caution">
    <text evidence="1">The sequence shown here is derived from an EMBL/GenBank/DDBJ whole genome shotgun (WGS) entry which is preliminary data.</text>
</comment>
<proteinExistence type="predicted"/>
<reference evidence="1" key="1">
    <citation type="journal article" date="2015" name="Nature">
        <title>Complex archaea that bridge the gap between prokaryotes and eukaryotes.</title>
        <authorList>
            <person name="Spang A."/>
            <person name="Saw J.H."/>
            <person name="Jorgensen S.L."/>
            <person name="Zaremba-Niedzwiedzka K."/>
            <person name="Martijn J."/>
            <person name="Lind A.E."/>
            <person name="van Eijk R."/>
            <person name="Schleper C."/>
            <person name="Guy L."/>
            <person name="Ettema T.J."/>
        </authorList>
    </citation>
    <scope>NUCLEOTIDE SEQUENCE</scope>
</reference>
<name>A0A0F9DJV2_9ZZZZ</name>
<evidence type="ECO:0000313" key="1">
    <source>
        <dbReference type="EMBL" id="KKL61998.1"/>
    </source>
</evidence>
<sequence length="135" mass="14676">MSKKKGDGRPNVDEAKAVIDEIEDVKTIAELLKEEDRISVIGHALEHVAKMAATRAVAGLVVAEPEELKDIPRPEESAADVAWYEWLAAVHGYKSPEDVIGKNIRGDEVIIVTYDGSKFSAPKHHKPEPVVVTGG</sequence>
<accession>A0A0F9DJV2</accession>
<dbReference type="EMBL" id="LAZR01028632">
    <property type="protein sequence ID" value="KKL61998.1"/>
    <property type="molecule type" value="Genomic_DNA"/>
</dbReference>
<dbReference type="AlphaFoldDB" id="A0A0F9DJV2"/>